<dbReference type="InterPro" id="IPR027024">
    <property type="entry name" value="UCP027386_ABC_sbc_TM0202"/>
</dbReference>
<name>A0A173ZY94_9FIRM</name>
<feature type="region of interest" description="Disordered" evidence="1">
    <location>
        <begin position="27"/>
        <end position="63"/>
    </location>
</feature>
<organism evidence="3 4">
    <name type="scientific">Fusicatenibacter saccharivorans</name>
    <dbReference type="NCBI Taxonomy" id="1150298"/>
    <lineage>
        <taxon>Bacteria</taxon>
        <taxon>Bacillati</taxon>
        <taxon>Bacillota</taxon>
        <taxon>Clostridia</taxon>
        <taxon>Lachnospirales</taxon>
        <taxon>Lachnospiraceae</taxon>
        <taxon>Fusicatenibacter</taxon>
    </lineage>
</organism>
<dbReference type="AlphaFoldDB" id="A0A173ZY94"/>
<evidence type="ECO:0000313" key="4">
    <source>
        <dbReference type="Proteomes" id="UP000095706"/>
    </source>
</evidence>
<dbReference type="PIRSF" id="PIRSF027386">
    <property type="entry name" value="UCP027386_ABC_sbc_TM0202"/>
    <property type="match status" value="1"/>
</dbReference>
<dbReference type="SUPFAM" id="SSF53850">
    <property type="entry name" value="Periplasmic binding protein-like II"/>
    <property type="match status" value="1"/>
</dbReference>
<dbReference type="Gene3D" id="3.40.190.10">
    <property type="entry name" value="Periplasmic binding protein-like II"/>
    <property type="match status" value="2"/>
</dbReference>
<evidence type="ECO:0000256" key="2">
    <source>
        <dbReference type="SAM" id="SignalP"/>
    </source>
</evidence>
<dbReference type="Pfam" id="PF12974">
    <property type="entry name" value="Phosphonate-bd"/>
    <property type="match status" value="1"/>
</dbReference>
<dbReference type="EMBL" id="CYYV01000003">
    <property type="protein sequence ID" value="CUN80853.1"/>
    <property type="molecule type" value="Genomic_DNA"/>
</dbReference>
<sequence>MKKKRKMGFAAAILAMVLLFAGCGQTETKSESSGTKSTGSESTVSESTQTESSTAASETEDETLVHVLALKGPTSMGMVKMMSDNDSKESPADTFELAAAPDEVSAKLVQGEVDIAAVPANLASVLYNKTNGGVQVLAVNTLGVLYIVEDGDTVHSIADLKGRTIYAGGKGATPEYALNYILEKNGLVPGEDVTIEWKSEHAECVAALAEDADGIAMLPQPFVTTAQTKKETLRTALDLTEEWNKIQESEGTAGTLVTGVTVVRTAFAKEHPEAVADFMEAYRASVSYVTENTDEAAKLIGDYDIVPEAVAKKALPACNIVCITGDEMKEKLSGYLGVLKDQNPEAVGGELPGDDFYYSE</sequence>
<dbReference type="Proteomes" id="UP000095706">
    <property type="component" value="Unassembled WGS sequence"/>
</dbReference>
<feature type="chain" id="PRO_5039410802" evidence="2">
    <location>
        <begin position="22"/>
        <end position="360"/>
    </location>
</feature>
<keyword evidence="2" id="KW-0732">Signal</keyword>
<reference evidence="3 4" key="1">
    <citation type="submission" date="2015-09" db="EMBL/GenBank/DDBJ databases">
        <authorList>
            <consortium name="Pathogen Informatics"/>
        </authorList>
    </citation>
    <scope>NUCLEOTIDE SEQUENCE [LARGE SCALE GENOMIC DNA]</scope>
    <source>
        <strain evidence="3 4">2789STDY5608849</strain>
    </source>
</reference>
<gene>
    <name evidence="3" type="ORF">ERS852406_00723</name>
</gene>
<dbReference type="PANTHER" id="PTHR30024">
    <property type="entry name" value="ALIPHATIC SULFONATES-BINDING PROTEIN-RELATED"/>
    <property type="match status" value="1"/>
</dbReference>
<proteinExistence type="predicted"/>
<feature type="compositionally biased region" description="Low complexity" evidence="1">
    <location>
        <begin position="27"/>
        <end position="57"/>
    </location>
</feature>
<evidence type="ECO:0000313" key="3">
    <source>
        <dbReference type="EMBL" id="CUN80853.1"/>
    </source>
</evidence>
<dbReference type="PANTHER" id="PTHR30024:SF46">
    <property type="entry name" value="ABC TRANSPORTER, SUBSTRATE-BINDING LIPOPROTEIN"/>
    <property type="match status" value="1"/>
</dbReference>
<evidence type="ECO:0000256" key="1">
    <source>
        <dbReference type="SAM" id="MobiDB-lite"/>
    </source>
</evidence>
<protein>
    <submittedName>
        <fullName evidence="3">ABC-type taurine transport system, periplasmic component</fullName>
    </submittedName>
</protein>
<accession>A0A173ZY94</accession>
<feature type="signal peptide" evidence="2">
    <location>
        <begin position="1"/>
        <end position="21"/>
    </location>
</feature>
<dbReference type="RefSeq" id="WP_242856671.1">
    <property type="nucleotide sequence ID" value="NZ_CAXSRP010000001.1"/>
</dbReference>
<dbReference type="PROSITE" id="PS51257">
    <property type="entry name" value="PROKAR_LIPOPROTEIN"/>
    <property type="match status" value="1"/>
</dbReference>